<name>A0AA38L109_TAXCH</name>
<reference evidence="2 3" key="1">
    <citation type="journal article" date="2021" name="Nat. Plants">
        <title>The Taxus genome provides insights into paclitaxel biosynthesis.</title>
        <authorList>
            <person name="Xiong X."/>
            <person name="Gou J."/>
            <person name="Liao Q."/>
            <person name="Li Y."/>
            <person name="Zhou Q."/>
            <person name="Bi G."/>
            <person name="Li C."/>
            <person name="Du R."/>
            <person name="Wang X."/>
            <person name="Sun T."/>
            <person name="Guo L."/>
            <person name="Liang H."/>
            <person name="Lu P."/>
            <person name="Wu Y."/>
            <person name="Zhang Z."/>
            <person name="Ro D.K."/>
            <person name="Shang Y."/>
            <person name="Huang S."/>
            <person name="Yan J."/>
        </authorList>
    </citation>
    <scope>NUCLEOTIDE SEQUENCE [LARGE SCALE GENOMIC DNA]</scope>
    <source>
        <strain evidence="2">Ta-2019</strain>
    </source>
</reference>
<accession>A0AA38L109</accession>
<sequence length="103" mass="11948">MVSREKNTRDESLIILGSLLIPHPEFSHEKFSIEMIHRPSVPDNANNWQVFNDNQHLLSFLELKDNFDQLYFEGSDNLPRESVSSNEEGVKEDMDQDGCIKLK</sequence>
<evidence type="ECO:0000313" key="3">
    <source>
        <dbReference type="Proteomes" id="UP000824469"/>
    </source>
</evidence>
<dbReference type="AlphaFoldDB" id="A0AA38L109"/>
<dbReference type="Proteomes" id="UP000824469">
    <property type="component" value="Unassembled WGS sequence"/>
</dbReference>
<gene>
    <name evidence="2" type="ORF">KI387_027068</name>
</gene>
<feature type="compositionally biased region" description="Basic and acidic residues" evidence="1">
    <location>
        <begin position="88"/>
        <end position="103"/>
    </location>
</feature>
<feature type="non-terminal residue" evidence="2">
    <location>
        <position position="103"/>
    </location>
</feature>
<feature type="region of interest" description="Disordered" evidence="1">
    <location>
        <begin position="75"/>
        <end position="103"/>
    </location>
</feature>
<evidence type="ECO:0000313" key="2">
    <source>
        <dbReference type="EMBL" id="KAH9312033.1"/>
    </source>
</evidence>
<dbReference type="EMBL" id="JAHRHJ020000006">
    <property type="protein sequence ID" value="KAH9312033.1"/>
    <property type="molecule type" value="Genomic_DNA"/>
</dbReference>
<organism evidence="2 3">
    <name type="scientific">Taxus chinensis</name>
    <name type="common">Chinese yew</name>
    <name type="synonym">Taxus wallichiana var. chinensis</name>
    <dbReference type="NCBI Taxonomy" id="29808"/>
    <lineage>
        <taxon>Eukaryota</taxon>
        <taxon>Viridiplantae</taxon>
        <taxon>Streptophyta</taxon>
        <taxon>Embryophyta</taxon>
        <taxon>Tracheophyta</taxon>
        <taxon>Spermatophyta</taxon>
        <taxon>Pinopsida</taxon>
        <taxon>Pinidae</taxon>
        <taxon>Conifers II</taxon>
        <taxon>Cupressales</taxon>
        <taxon>Taxaceae</taxon>
        <taxon>Taxus</taxon>
    </lineage>
</organism>
<comment type="caution">
    <text evidence="2">The sequence shown here is derived from an EMBL/GenBank/DDBJ whole genome shotgun (WGS) entry which is preliminary data.</text>
</comment>
<keyword evidence="3" id="KW-1185">Reference proteome</keyword>
<protein>
    <submittedName>
        <fullName evidence="2">Uncharacterized protein</fullName>
    </submittedName>
</protein>
<evidence type="ECO:0000256" key="1">
    <source>
        <dbReference type="SAM" id="MobiDB-lite"/>
    </source>
</evidence>
<proteinExistence type="predicted"/>